<comment type="cofactor">
    <cofactor evidence="7">
        <name>Zn(2+)</name>
        <dbReference type="ChEBI" id="CHEBI:29105"/>
    </cofactor>
</comment>
<dbReference type="Gene3D" id="1.10.472.80">
    <property type="entry name" value="Ypt/Rab-GAP domain of gyp1p, domain 3"/>
    <property type="match status" value="1"/>
</dbReference>
<feature type="region of interest" description="Disordered" evidence="8">
    <location>
        <begin position="777"/>
        <end position="897"/>
    </location>
</feature>
<keyword evidence="4 7" id="KW-0472">Membrane</keyword>
<dbReference type="GO" id="GO:0120539">
    <property type="term" value="F:4-hydroxy-3-methoxy-5-polyprenylbenzoate decarboxylase activity"/>
    <property type="evidence" value="ECO:0007669"/>
    <property type="project" value="UniProtKB-EC"/>
</dbReference>
<dbReference type="AlphaFoldDB" id="A0A4Q1B952"/>
<evidence type="ECO:0000256" key="3">
    <source>
        <dbReference type="ARBA" id="ARBA00023128"/>
    </source>
</evidence>
<feature type="compositionally biased region" description="Basic and acidic residues" evidence="8">
    <location>
        <begin position="205"/>
        <end position="235"/>
    </location>
</feature>
<feature type="compositionally biased region" description="Polar residues" evidence="8">
    <location>
        <begin position="701"/>
        <end position="711"/>
    </location>
</feature>
<keyword evidence="10" id="KW-0830">Ubiquinone</keyword>
<dbReference type="InterPro" id="IPR027540">
    <property type="entry name" value="Coq4_euk"/>
</dbReference>
<dbReference type="InterPro" id="IPR000195">
    <property type="entry name" value="Rab-GAP-TBC_dom"/>
</dbReference>
<dbReference type="OrthoDB" id="4249at2759"/>
<comment type="similarity">
    <text evidence="7">Belongs to the COQ4 family.</text>
</comment>
<evidence type="ECO:0000313" key="11">
    <source>
        <dbReference type="Proteomes" id="UP000289152"/>
    </source>
</evidence>
<keyword evidence="2 7" id="KW-0999">Mitochondrion inner membrane</keyword>
<evidence type="ECO:0000256" key="5">
    <source>
        <dbReference type="ARBA" id="ARBA00023239"/>
    </source>
</evidence>
<dbReference type="SMART" id="SM00164">
    <property type="entry name" value="TBC"/>
    <property type="match status" value="1"/>
</dbReference>
<keyword evidence="11" id="KW-1185">Reference proteome</keyword>
<feature type="binding site" evidence="7">
    <location>
        <position position="1075"/>
    </location>
    <ligand>
        <name>Zn(2+)</name>
        <dbReference type="ChEBI" id="CHEBI:29105"/>
    </ligand>
</feature>
<evidence type="ECO:0000256" key="2">
    <source>
        <dbReference type="ARBA" id="ARBA00022792"/>
    </source>
</evidence>
<feature type="binding site" evidence="7">
    <location>
        <position position="1074"/>
    </location>
    <ligand>
        <name>Zn(2+)</name>
        <dbReference type="ChEBI" id="CHEBI:29105"/>
    </ligand>
</feature>
<feature type="region of interest" description="Disordered" evidence="8">
    <location>
        <begin position="652"/>
        <end position="674"/>
    </location>
</feature>
<dbReference type="Pfam" id="PF05019">
    <property type="entry name" value="Coq4"/>
    <property type="match status" value="1"/>
</dbReference>
<comment type="pathway">
    <text evidence="7">Cofactor biosynthesis; ubiquinone biosynthesis.</text>
</comment>
<keyword evidence="7" id="KW-0479">Metal-binding</keyword>
<feature type="compositionally biased region" description="Polar residues" evidence="8">
    <location>
        <begin position="849"/>
        <end position="858"/>
    </location>
</feature>
<dbReference type="VEuPathDB" id="FungiDB:TREMEDRAFT_25370"/>
<feature type="compositionally biased region" description="Low complexity" evidence="8">
    <location>
        <begin position="785"/>
        <end position="806"/>
    </location>
</feature>
<evidence type="ECO:0000256" key="4">
    <source>
        <dbReference type="ARBA" id="ARBA00023136"/>
    </source>
</evidence>
<comment type="subcellular location">
    <subcellularLocation>
        <location evidence="7">Mitochondrion inner membrane</location>
        <topology evidence="7">Peripheral membrane protein</topology>
        <orientation evidence="7">Matrix side</orientation>
    </subcellularLocation>
</comment>
<evidence type="ECO:0000256" key="1">
    <source>
        <dbReference type="ARBA" id="ARBA00022688"/>
    </source>
</evidence>
<evidence type="ECO:0000256" key="7">
    <source>
        <dbReference type="HAMAP-Rule" id="MF_03111"/>
    </source>
</evidence>
<accession>A0A4Q1B952</accession>
<feature type="region of interest" description="Disordered" evidence="8">
    <location>
        <begin position="126"/>
        <end position="184"/>
    </location>
</feature>
<name>A0A4Q1B952_TREME</name>
<keyword evidence="7" id="KW-0862">Zinc</keyword>
<dbReference type="PROSITE" id="PS50086">
    <property type="entry name" value="TBC_RABGAP"/>
    <property type="match status" value="1"/>
</dbReference>
<comment type="catalytic activity">
    <reaction evidence="7">
        <text>a 4-hydroxy-3-methoxy-5-(all-trans-polyprenyl)benzoate + H(+) = a 2-methoxy-6-(all-trans-polyprenyl)phenol + CO2</text>
        <dbReference type="Rhea" id="RHEA:81179"/>
        <dbReference type="Rhea" id="RHEA-COMP:9551"/>
        <dbReference type="Rhea" id="RHEA-COMP:10931"/>
        <dbReference type="ChEBI" id="CHEBI:15378"/>
        <dbReference type="ChEBI" id="CHEBI:16526"/>
        <dbReference type="ChEBI" id="CHEBI:62731"/>
        <dbReference type="ChEBI" id="CHEBI:84443"/>
        <dbReference type="EC" id="4.1.1.130"/>
    </reaction>
</comment>
<comment type="caution">
    <text evidence="10">The sequence shown here is derived from an EMBL/GenBank/DDBJ whole genome shotgun (WGS) entry which is preliminary data.</text>
</comment>
<dbReference type="InParanoid" id="A0A4Q1B952"/>
<evidence type="ECO:0000313" key="10">
    <source>
        <dbReference type="EMBL" id="RXK35298.1"/>
    </source>
</evidence>
<comment type="subunit">
    <text evidence="7">Component of a multi-subunit COQ enzyme complex, composed of at least COQ3, COQ4, COQ5, COQ6, COQ7 and COQ9.</text>
</comment>
<dbReference type="Pfam" id="PF00566">
    <property type="entry name" value="RabGAP-TBC"/>
    <property type="match status" value="1"/>
</dbReference>
<keyword evidence="1 7" id="KW-0831">Ubiquinone biosynthesis</keyword>
<feature type="binding site" evidence="7">
    <location>
        <position position="1090"/>
    </location>
    <ligand>
        <name>Zn(2+)</name>
        <dbReference type="ChEBI" id="CHEBI:29105"/>
    </ligand>
</feature>
<sequence length="1203" mass="132551">MDLEQEESLVRRLAFEALLDGSREASEQLVEISTLRRLCARGVPDQPRHLRPLAYSLLLETLPPAKRAWRVASRRQRERYYALVRQFMEDLEATPKPSYPLTPHDDLISAIVTEIDKLQSANPLLRTRGATLRSSPLGPPTSDSPTTAQPPTLDDDGSSSSVTSSEDEATSRAKEDKPLKGKRRQVERLVCRRAVFIRADTIAKSEHNRKADKRTSTTEPRKVDEGALKSNDDLRSTGIETGEYVSNPEINLSPRITLSSSESEDQFRPLSFDTSNLGSERLHSLRPAKLALSVSPEGSGSSSTSPSSPITLVSPKPIPAPGQSPNSFLSGSLLQPDTHAEILTRVMYIFCRAHPHITFSTTLVDILHPLYLIYCGIDLPHRPLRIKGRRRYTESEETLPYAEEQTFWAFTSLMSERTTMGLPDIPEELRGALSKLDSRIRWADGAFARFLRTNNLDPFTTSYPSHWWSSMFTRLLPGSALPRLWEFILSEKPTDAESQPRADAMIDIAAALVLASKDAISRAPTSNITVPPPNFRPTKPGSAGLWGESGLEDPEPEWTDPSERQAIYERGLNMFTTYPLVDVGGLEVVMRVATQIRDARLIADLTGDDPDGFWNQSNGMTSSSSWTWLADKARNVNIGAGSASRLSKYVSTKSNGHVNGQDEETSSMKSTPSLSSLLPLASAQSAIGSIGGVASRFFSKATTTATPQQHDSSPPSTPRSHRHQLPMTAGFSPPITKHPSIEAVMSSSRERGRSDTVSSSMSVASLQERLASLGSAFSPRLSTGRPSSLQTSPLPRPLLLSNSARRTSGSSIGKRDSSPIMLPRSAPGTPPTIPLSAPANGFGGPLSPPSQYGRNSPSPGLYRISSARGPLRPIPSPHESPTGSDRSHPHHPGLEPSPAMAFIVFATRSKLSIQSTRWAKSSRTMVPALALGVGHTLCQIRQSSSTPLYPGHVPLSFAQNALLAVGSGIMGVMDTSRGDLIATLSESTASTFLPRLHNTMVSHAEGRQIMRDRPLVSSSTVNLEALKALRRGTLGREYVEWLEKQNVTPDTREVVRYIDSPTLAYTMTRYRQTHDLYHTLFSLPTTLPHELTLKVVELSNMSLPVAALSSLFGPLRLSSQRREVWKRDWVPWALRTGANGRSLVSVYWEKRWEQGVGDLRRELGVKRNDKDGVESRWKGYRVVRGMERELRRKGEWVDEPEEW</sequence>
<evidence type="ECO:0000256" key="6">
    <source>
        <dbReference type="ARBA" id="ARBA00081568"/>
    </source>
</evidence>
<reference evidence="10 11" key="1">
    <citation type="submission" date="2016-06" db="EMBL/GenBank/DDBJ databases">
        <title>Evolution of pathogenesis and genome organization in the Tremellales.</title>
        <authorList>
            <person name="Cuomo C."/>
            <person name="Litvintseva A."/>
            <person name="Heitman J."/>
            <person name="Chen Y."/>
            <person name="Sun S."/>
            <person name="Springer D."/>
            <person name="Dromer F."/>
            <person name="Young S."/>
            <person name="Zeng Q."/>
            <person name="Chapman S."/>
            <person name="Gujja S."/>
            <person name="Saif S."/>
            <person name="Birren B."/>
        </authorList>
    </citation>
    <scope>NUCLEOTIDE SEQUENCE [LARGE SCALE GENOMIC DNA]</scope>
    <source>
        <strain evidence="10 11">ATCC 28783</strain>
    </source>
</reference>
<dbReference type="PANTHER" id="PTHR12922">
    <property type="entry name" value="UBIQUINONE BIOSYNTHESIS PROTEIN"/>
    <property type="match status" value="1"/>
</dbReference>
<feature type="compositionally biased region" description="Low complexity" evidence="8">
    <location>
        <begin position="293"/>
        <end position="315"/>
    </location>
</feature>
<dbReference type="GO" id="GO:0008270">
    <property type="term" value="F:zinc ion binding"/>
    <property type="evidence" value="ECO:0007669"/>
    <property type="project" value="UniProtKB-UniRule"/>
</dbReference>
<keyword evidence="3 7" id="KW-0496">Mitochondrion</keyword>
<gene>
    <name evidence="7" type="primary">COQ4</name>
    <name evidence="10" type="ORF">M231_07437</name>
</gene>
<feature type="domain" description="Rab-GAP TBC" evidence="9">
    <location>
        <begin position="45"/>
        <end position="492"/>
    </location>
</feature>
<feature type="compositionally biased region" description="Acidic residues" evidence="8">
    <location>
        <begin position="550"/>
        <end position="559"/>
    </location>
</feature>
<dbReference type="InterPro" id="IPR007715">
    <property type="entry name" value="Coq4"/>
</dbReference>
<feature type="region of interest" description="Disordered" evidence="8">
    <location>
        <begin position="205"/>
        <end position="248"/>
    </location>
</feature>
<dbReference type="SUPFAM" id="SSF47923">
    <property type="entry name" value="Ypt/Rab-GAP domain of gyp1p"/>
    <property type="match status" value="2"/>
</dbReference>
<proteinExistence type="inferred from homology"/>
<evidence type="ECO:0000256" key="8">
    <source>
        <dbReference type="SAM" id="MobiDB-lite"/>
    </source>
</evidence>
<feature type="region of interest" description="Disordered" evidence="8">
    <location>
        <begin position="701"/>
        <end position="739"/>
    </location>
</feature>
<comment type="function">
    <text evidence="7">Lyase that catalyzes the C1-decarboxylation of 4-hydroxy-3-methoxy-5-(all-trans-polyprenyl)benzoic acid into 2-methoxy-6-(all-trans-polyprenyl)phenol during ubiquinone biosynthesis.</text>
</comment>
<organism evidence="10 11">
    <name type="scientific">Tremella mesenterica</name>
    <name type="common">Jelly fungus</name>
    <dbReference type="NCBI Taxonomy" id="5217"/>
    <lineage>
        <taxon>Eukaryota</taxon>
        <taxon>Fungi</taxon>
        <taxon>Dikarya</taxon>
        <taxon>Basidiomycota</taxon>
        <taxon>Agaricomycotina</taxon>
        <taxon>Tremellomycetes</taxon>
        <taxon>Tremellales</taxon>
        <taxon>Tremellaceae</taxon>
        <taxon>Tremella</taxon>
    </lineage>
</organism>
<dbReference type="UniPathway" id="UPA00232"/>
<dbReference type="GO" id="GO:0031314">
    <property type="term" value="C:extrinsic component of mitochondrial inner membrane"/>
    <property type="evidence" value="ECO:0007669"/>
    <property type="project" value="UniProtKB-UniRule"/>
</dbReference>
<feature type="compositionally biased region" description="Basic and acidic residues" evidence="8">
    <location>
        <begin position="169"/>
        <end position="184"/>
    </location>
</feature>
<keyword evidence="5 7" id="KW-0456">Lyase</keyword>
<feature type="region of interest" description="Disordered" evidence="8">
    <location>
        <begin position="293"/>
        <end position="321"/>
    </location>
</feature>
<protein>
    <recommendedName>
        <fullName evidence="6">4-hydroxy-3-methoxy-5-polyprenylbenzoate decarboxylase</fullName>
    </recommendedName>
</protein>
<dbReference type="HAMAP" id="MF_03111">
    <property type="entry name" value="Coq4"/>
    <property type="match status" value="1"/>
</dbReference>
<evidence type="ECO:0000259" key="9">
    <source>
        <dbReference type="PROSITE" id="PS50086"/>
    </source>
</evidence>
<dbReference type="STRING" id="5217.A0A4Q1B952"/>
<dbReference type="InterPro" id="IPR035969">
    <property type="entry name" value="Rab-GAP_TBC_sf"/>
</dbReference>
<dbReference type="EMBL" id="SDIL01000145">
    <property type="protein sequence ID" value="RXK35298.1"/>
    <property type="molecule type" value="Genomic_DNA"/>
</dbReference>
<dbReference type="Proteomes" id="UP000289152">
    <property type="component" value="Unassembled WGS sequence"/>
</dbReference>
<feature type="region of interest" description="Disordered" evidence="8">
    <location>
        <begin position="525"/>
        <end position="559"/>
    </location>
</feature>
<dbReference type="PANTHER" id="PTHR12922:SF7">
    <property type="entry name" value="UBIQUINONE BIOSYNTHESIS PROTEIN COQ4 HOMOLOG, MITOCHONDRIAL"/>
    <property type="match status" value="1"/>
</dbReference>
<feature type="compositionally biased region" description="Polar residues" evidence="8">
    <location>
        <begin position="141"/>
        <end position="150"/>
    </location>
</feature>
<feature type="binding site" evidence="7">
    <location>
        <position position="1078"/>
    </location>
    <ligand>
        <name>Zn(2+)</name>
        <dbReference type="ChEBI" id="CHEBI:29105"/>
    </ligand>
</feature>